<evidence type="ECO:0000313" key="2">
    <source>
        <dbReference type="Proteomes" id="UP000499080"/>
    </source>
</evidence>
<dbReference type="Proteomes" id="UP000499080">
    <property type="component" value="Unassembled WGS sequence"/>
</dbReference>
<name>A0A4Y2BGY3_ARAVE</name>
<sequence length="97" mass="10726">MIPEFKRSSVVSQRKTLTAFNKIFMQSSALAERTKEGFVSAISWNGERIAWVGGLTHLARSKSPTIKLNSSFVSRLASVSFSVDTKVKLSKRHLAAL</sequence>
<reference evidence="1 2" key="1">
    <citation type="journal article" date="2019" name="Sci. Rep.">
        <title>Orb-weaving spider Araneus ventricosus genome elucidates the spidroin gene catalogue.</title>
        <authorList>
            <person name="Kono N."/>
            <person name="Nakamura H."/>
            <person name="Ohtoshi R."/>
            <person name="Moran D.A.P."/>
            <person name="Shinohara A."/>
            <person name="Yoshida Y."/>
            <person name="Fujiwara M."/>
            <person name="Mori M."/>
            <person name="Tomita M."/>
            <person name="Arakawa K."/>
        </authorList>
    </citation>
    <scope>NUCLEOTIDE SEQUENCE [LARGE SCALE GENOMIC DNA]</scope>
</reference>
<organism evidence="1 2">
    <name type="scientific">Araneus ventricosus</name>
    <name type="common">Orbweaver spider</name>
    <name type="synonym">Epeira ventricosa</name>
    <dbReference type="NCBI Taxonomy" id="182803"/>
    <lineage>
        <taxon>Eukaryota</taxon>
        <taxon>Metazoa</taxon>
        <taxon>Ecdysozoa</taxon>
        <taxon>Arthropoda</taxon>
        <taxon>Chelicerata</taxon>
        <taxon>Arachnida</taxon>
        <taxon>Araneae</taxon>
        <taxon>Araneomorphae</taxon>
        <taxon>Entelegynae</taxon>
        <taxon>Araneoidea</taxon>
        <taxon>Araneidae</taxon>
        <taxon>Araneus</taxon>
    </lineage>
</organism>
<dbReference type="AlphaFoldDB" id="A0A4Y2BGY3"/>
<accession>A0A4Y2BGY3</accession>
<protein>
    <submittedName>
        <fullName evidence="1">Uncharacterized protein</fullName>
    </submittedName>
</protein>
<keyword evidence="2" id="KW-1185">Reference proteome</keyword>
<dbReference type="EMBL" id="BGPR01000071">
    <property type="protein sequence ID" value="GBL90394.1"/>
    <property type="molecule type" value="Genomic_DNA"/>
</dbReference>
<comment type="caution">
    <text evidence="1">The sequence shown here is derived from an EMBL/GenBank/DDBJ whole genome shotgun (WGS) entry which is preliminary data.</text>
</comment>
<evidence type="ECO:0000313" key="1">
    <source>
        <dbReference type="EMBL" id="GBL90394.1"/>
    </source>
</evidence>
<proteinExistence type="predicted"/>
<gene>
    <name evidence="1" type="ORF">AVEN_178829_1</name>
</gene>